<dbReference type="Proteomes" id="UP000241421">
    <property type="component" value="Unassembled WGS sequence"/>
</dbReference>
<gene>
    <name evidence="1" type="ORF">C7C56_018035</name>
</gene>
<accession>A0A2U2HHE1</accession>
<organism evidence="1 2">
    <name type="scientific">Massilia glaciei</name>
    <dbReference type="NCBI Taxonomy" id="1524097"/>
    <lineage>
        <taxon>Bacteria</taxon>
        <taxon>Pseudomonadati</taxon>
        <taxon>Pseudomonadota</taxon>
        <taxon>Betaproteobacteria</taxon>
        <taxon>Burkholderiales</taxon>
        <taxon>Oxalobacteraceae</taxon>
        <taxon>Telluria group</taxon>
        <taxon>Massilia</taxon>
    </lineage>
</organism>
<dbReference type="EMBL" id="PXWF02000257">
    <property type="protein sequence ID" value="PWF45089.1"/>
    <property type="molecule type" value="Genomic_DNA"/>
</dbReference>
<comment type="caution">
    <text evidence="1">The sequence shown here is derived from an EMBL/GenBank/DDBJ whole genome shotgun (WGS) entry which is preliminary data.</text>
</comment>
<dbReference type="Gene3D" id="4.10.280.80">
    <property type="match status" value="1"/>
</dbReference>
<evidence type="ECO:0000313" key="2">
    <source>
        <dbReference type="Proteomes" id="UP000241421"/>
    </source>
</evidence>
<dbReference type="Gene3D" id="3.90.1720.80">
    <property type="match status" value="1"/>
</dbReference>
<dbReference type="AlphaFoldDB" id="A0A2U2HHE1"/>
<dbReference type="Pfam" id="PF14113">
    <property type="entry name" value="Tae4"/>
    <property type="match status" value="1"/>
</dbReference>
<sequence>MKPSFAILFKGYPLRSALKRDVLYDSLGWADLKTHSGYQDTCAIRLSVALAAAGVAIPGRLTIKAGPLKGKPVEPGQRVLSNILRRLWGPPEVFKSADEARDGIGNRTGVASFFRINGTPQGHIDLIEPGSNGFHTCAMECYFDSNAIWFWPIK</sequence>
<evidence type="ECO:0008006" key="3">
    <source>
        <dbReference type="Google" id="ProtNLM"/>
    </source>
</evidence>
<protein>
    <recommendedName>
        <fullName evidence="3">Type VI secretion system amidase effector protein Tae4</fullName>
    </recommendedName>
</protein>
<name>A0A2U2HHE1_9BURK</name>
<evidence type="ECO:0000313" key="1">
    <source>
        <dbReference type="EMBL" id="PWF45089.1"/>
    </source>
</evidence>
<dbReference type="OrthoDB" id="1262040at2"/>
<reference evidence="1 2" key="1">
    <citation type="submission" date="2018-04" db="EMBL/GenBank/DDBJ databases">
        <title>Massilia violaceinigra sp. nov., a novel purple-pigmented bacterium isolated from Tianshan glacier, Xinjiang, China.</title>
        <authorList>
            <person name="Wang H."/>
        </authorList>
    </citation>
    <scope>NUCLEOTIDE SEQUENCE [LARGE SCALE GENOMIC DNA]</scope>
    <source>
        <strain evidence="1 2">B448-2</strain>
    </source>
</reference>
<keyword evidence="2" id="KW-1185">Reference proteome</keyword>
<proteinExistence type="predicted"/>
<dbReference type="RefSeq" id="WP_106758758.1">
    <property type="nucleotide sequence ID" value="NZ_PXWF02000257.1"/>
</dbReference>
<dbReference type="InterPro" id="IPR025562">
    <property type="entry name" value="Tae4"/>
</dbReference>